<feature type="transmembrane region" description="Helical" evidence="1">
    <location>
        <begin position="44"/>
        <end position="65"/>
    </location>
</feature>
<gene>
    <name evidence="3" type="ORF">GND95_12385</name>
</gene>
<evidence type="ECO:0000256" key="1">
    <source>
        <dbReference type="SAM" id="Phobius"/>
    </source>
</evidence>
<keyword evidence="4" id="KW-1185">Reference proteome</keyword>
<evidence type="ECO:0000259" key="2">
    <source>
        <dbReference type="Pfam" id="PF14317"/>
    </source>
</evidence>
<dbReference type="AlphaFoldDB" id="A0A7C8HEI6"/>
<sequence length="162" mass="19041">MSKEDYRKFLYIATFRRNKAIIPFIAFLALIGSTIVSLDNGQFNFIKLIISWIFLFALAIVVVIFKVERKNAQRIKTDKTGAFDSINTLKFYEDRLVIENEGLKSTGELKYDQFFALMETKDYFIFYLTGNQASLVRKKDVEDLNAFKEFIIKKFEGRYKHI</sequence>
<comment type="caution">
    <text evidence="3">The sequence shown here is derived from an EMBL/GenBank/DDBJ whole genome shotgun (WGS) entry which is preliminary data.</text>
</comment>
<keyword evidence="1" id="KW-1133">Transmembrane helix</keyword>
<proteinExistence type="predicted"/>
<keyword evidence="1" id="KW-0812">Transmembrane</keyword>
<feature type="transmembrane region" description="Helical" evidence="1">
    <location>
        <begin position="20"/>
        <end position="38"/>
    </location>
</feature>
<protein>
    <submittedName>
        <fullName evidence="3">YcxB family protein</fullName>
    </submittedName>
</protein>
<reference evidence="3 4" key="1">
    <citation type="submission" date="2019-12" db="EMBL/GenBank/DDBJ databases">
        <title>Defluviitalea raffinosedens, isolated from a biogas fermenter, genome sequencing and characterization.</title>
        <authorList>
            <person name="Rettenmaier R."/>
            <person name="Schneider M."/>
            <person name="Neuhaus K."/>
            <person name="Liebl W."/>
            <person name="Zverlov V."/>
        </authorList>
    </citation>
    <scope>NUCLEOTIDE SEQUENCE [LARGE SCALE GENOMIC DNA]</scope>
    <source>
        <strain evidence="3 4">249c-K6</strain>
    </source>
</reference>
<name>A0A7C8HEI6_9FIRM</name>
<dbReference type="OrthoDB" id="1706509at2"/>
<dbReference type="Proteomes" id="UP000483018">
    <property type="component" value="Unassembled WGS sequence"/>
</dbReference>
<organism evidence="3 4">
    <name type="scientific">Defluviitalea raffinosedens</name>
    <dbReference type="NCBI Taxonomy" id="1450156"/>
    <lineage>
        <taxon>Bacteria</taxon>
        <taxon>Bacillati</taxon>
        <taxon>Bacillota</taxon>
        <taxon>Clostridia</taxon>
        <taxon>Lachnospirales</taxon>
        <taxon>Defluviitaleaceae</taxon>
        <taxon>Defluviitalea</taxon>
    </lineage>
</organism>
<evidence type="ECO:0000313" key="4">
    <source>
        <dbReference type="Proteomes" id="UP000483018"/>
    </source>
</evidence>
<dbReference type="Pfam" id="PF14317">
    <property type="entry name" value="YcxB"/>
    <property type="match status" value="1"/>
</dbReference>
<evidence type="ECO:0000313" key="3">
    <source>
        <dbReference type="EMBL" id="KAE9630269.1"/>
    </source>
</evidence>
<dbReference type="EMBL" id="WSLF01000015">
    <property type="protein sequence ID" value="KAE9630269.1"/>
    <property type="molecule type" value="Genomic_DNA"/>
</dbReference>
<feature type="domain" description="YcxB-like C-terminal" evidence="2">
    <location>
        <begin position="91"/>
        <end position="151"/>
    </location>
</feature>
<keyword evidence="1" id="KW-0472">Membrane</keyword>
<accession>A0A7C8HEI6</accession>
<dbReference type="InterPro" id="IPR025588">
    <property type="entry name" value="YcxB-like_C"/>
</dbReference>